<gene>
    <name evidence="1" type="ORF">OJ252_3483</name>
</gene>
<accession>A0ABQ8P4N3</accession>
<sequence length="369" mass="42753">MFKAAVIDSCRYSELIDEKLKLKSKERLRPSNLFSDTCIKDSESEKKYFNTVSENICKNMSKNISNKNKVNLDDIQCLGNIQYNDTNHTGIKQANRKSISYEKEQENKLEEFIKGTSAREQKLLREFSTGIILGDEDNSREKMMSYVSSVPATQRNKNEDETSKYKLLYPSYSNIFNDEFLIIHGELSKEQFRKKTKINISGDECAAMLLTPDTLKYYSYDKKTRTYSHIKNTYDKLIPAEYNLDNVIHNFTPQQKNLSSKLHGSDFYNMASIRNSELIFITRFYMKNITPEIDEKKIQDTATSSGAFVNQISLEFDPIKWSCKGTATGNLRYSGDGFELFKKKLLEQFKIEIEIIDEVQEDTTIIKSN</sequence>
<dbReference type="Proteomes" id="UP001071777">
    <property type="component" value="Unassembled WGS sequence"/>
</dbReference>
<comment type="caution">
    <text evidence="1">The sequence shown here is derived from an EMBL/GenBank/DDBJ whole genome shotgun (WGS) entry which is preliminary data.</text>
</comment>
<evidence type="ECO:0000313" key="1">
    <source>
        <dbReference type="EMBL" id="KAJ1605364.1"/>
    </source>
</evidence>
<dbReference type="EMBL" id="JAPCXB010000179">
    <property type="protein sequence ID" value="KAJ1605364.1"/>
    <property type="molecule type" value="Genomic_DNA"/>
</dbReference>
<organism evidence="1 2">
    <name type="scientific">Cryptosporidium canis</name>
    <dbReference type="NCBI Taxonomy" id="195482"/>
    <lineage>
        <taxon>Eukaryota</taxon>
        <taxon>Sar</taxon>
        <taxon>Alveolata</taxon>
        <taxon>Apicomplexa</taxon>
        <taxon>Conoidasida</taxon>
        <taxon>Coccidia</taxon>
        <taxon>Eucoccidiorida</taxon>
        <taxon>Eimeriorina</taxon>
        <taxon>Cryptosporidiidae</taxon>
        <taxon>Cryptosporidium</taxon>
    </lineage>
</organism>
<evidence type="ECO:0000313" key="2">
    <source>
        <dbReference type="Proteomes" id="UP001071777"/>
    </source>
</evidence>
<reference evidence="1" key="1">
    <citation type="submission" date="2022-10" db="EMBL/GenBank/DDBJ databases">
        <title>Adaptive evolution leads to modifications in subtelomeric GC content in a zoonotic Cryptosporidium species.</title>
        <authorList>
            <person name="Li J."/>
            <person name="Feng Y."/>
            <person name="Xiao L."/>
        </authorList>
    </citation>
    <scope>NUCLEOTIDE SEQUENCE</scope>
    <source>
        <strain evidence="1">25894</strain>
    </source>
</reference>
<keyword evidence="2" id="KW-1185">Reference proteome</keyword>
<protein>
    <submittedName>
        <fullName evidence="1">Uncharacterized protein</fullName>
    </submittedName>
</protein>
<name>A0ABQ8P4N3_9CRYT</name>
<proteinExistence type="predicted"/>